<feature type="domain" description="VOC" evidence="1">
    <location>
        <begin position="4"/>
        <end position="128"/>
    </location>
</feature>
<dbReference type="PROSITE" id="PS51819">
    <property type="entry name" value="VOC"/>
    <property type="match status" value="1"/>
</dbReference>
<dbReference type="Gene3D" id="3.10.180.10">
    <property type="entry name" value="2,3-Dihydroxybiphenyl 1,2-Dioxygenase, domain 1"/>
    <property type="match status" value="1"/>
</dbReference>
<dbReference type="EMBL" id="BAAANJ010000004">
    <property type="protein sequence ID" value="GAA1807097.1"/>
    <property type="molecule type" value="Genomic_DNA"/>
</dbReference>
<dbReference type="Pfam" id="PF00903">
    <property type="entry name" value="Glyoxalase"/>
    <property type="match status" value="1"/>
</dbReference>
<evidence type="ECO:0000259" key="1">
    <source>
        <dbReference type="PROSITE" id="PS51819"/>
    </source>
</evidence>
<evidence type="ECO:0000313" key="3">
    <source>
        <dbReference type="Proteomes" id="UP001500002"/>
    </source>
</evidence>
<dbReference type="SUPFAM" id="SSF54593">
    <property type="entry name" value="Glyoxalase/Bleomycin resistance protein/Dihydroxybiphenyl dioxygenase"/>
    <property type="match status" value="1"/>
</dbReference>
<organism evidence="2 3">
    <name type="scientific">Agromyces neolithicus</name>
    <dbReference type="NCBI Taxonomy" id="269420"/>
    <lineage>
        <taxon>Bacteria</taxon>
        <taxon>Bacillati</taxon>
        <taxon>Actinomycetota</taxon>
        <taxon>Actinomycetes</taxon>
        <taxon>Micrococcales</taxon>
        <taxon>Microbacteriaceae</taxon>
        <taxon>Agromyces</taxon>
    </lineage>
</organism>
<protein>
    <submittedName>
        <fullName evidence="2">VOC family protein</fullName>
    </submittedName>
</protein>
<dbReference type="RefSeq" id="WP_344294881.1">
    <property type="nucleotide sequence ID" value="NZ_BAAANJ010000004.1"/>
</dbReference>
<accession>A0ABN2M2D4</accession>
<gene>
    <name evidence="2" type="ORF">GCM10009749_14230</name>
</gene>
<proteinExistence type="predicted"/>
<evidence type="ECO:0000313" key="2">
    <source>
        <dbReference type="EMBL" id="GAA1807097.1"/>
    </source>
</evidence>
<comment type="caution">
    <text evidence="2">The sequence shown here is derived from an EMBL/GenBank/DDBJ whole genome shotgun (WGS) entry which is preliminary data.</text>
</comment>
<keyword evidence="3" id="KW-1185">Reference proteome</keyword>
<dbReference type="InterPro" id="IPR037523">
    <property type="entry name" value="VOC_core"/>
</dbReference>
<reference evidence="2 3" key="1">
    <citation type="journal article" date="2019" name="Int. J. Syst. Evol. Microbiol.">
        <title>The Global Catalogue of Microorganisms (GCM) 10K type strain sequencing project: providing services to taxonomists for standard genome sequencing and annotation.</title>
        <authorList>
            <consortium name="The Broad Institute Genomics Platform"/>
            <consortium name="The Broad Institute Genome Sequencing Center for Infectious Disease"/>
            <person name="Wu L."/>
            <person name="Ma J."/>
        </authorList>
    </citation>
    <scope>NUCLEOTIDE SEQUENCE [LARGE SCALE GENOMIC DNA]</scope>
    <source>
        <strain evidence="2 3">JCM 14322</strain>
    </source>
</reference>
<name>A0ABN2M2D4_9MICO</name>
<sequence>MLRGIATVNCYVEDPAEAAAWYAQVLGIEPYFNRPAPDGRAAYVEFRIGDHQQELGFIDRRFAPSALAGSAAPTGPIVHWHVDDLEAAVARLIDLGATTLLPITEHGPGFITASVIDPFGNVLGVMTNVHYLEMLGEERATIG</sequence>
<dbReference type="InterPro" id="IPR029068">
    <property type="entry name" value="Glyas_Bleomycin-R_OHBP_Dase"/>
</dbReference>
<dbReference type="InterPro" id="IPR004360">
    <property type="entry name" value="Glyas_Fos-R_dOase_dom"/>
</dbReference>
<dbReference type="Proteomes" id="UP001500002">
    <property type="component" value="Unassembled WGS sequence"/>
</dbReference>